<dbReference type="GO" id="GO:0005634">
    <property type="term" value="C:nucleus"/>
    <property type="evidence" value="ECO:0007669"/>
    <property type="project" value="UniProtKB-SubCell"/>
</dbReference>
<evidence type="ECO:0000313" key="19">
    <source>
        <dbReference type="Proteomes" id="UP001054902"/>
    </source>
</evidence>
<evidence type="ECO:0000256" key="9">
    <source>
        <dbReference type="ARBA" id="ARBA00023172"/>
    </source>
</evidence>
<feature type="compositionally biased region" description="Basic residues" evidence="16">
    <location>
        <begin position="155"/>
        <end position="165"/>
    </location>
</feature>
<dbReference type="PROSITE" id="PS00697">
    <property type="entry name" value="DNA_LIGASE_A1"/>
    <property type="match status" value="1"/>
</dbReference>
<keyword evidence="4" id="KW-0132">Cell division</keyword>
<dbReference type="InterPro" id="IPR012340">
    <property type="entry name" value="NA-bd_OB-fold"/>
</dbReference>
<evidence type="ECO:0000256" key="15">
    <source>
        <dbReference type="RuleBase" id="RU004196"/>
    </source>
</evidence>
<dbReference type="PANTHER" id="PTHR45674">
    <property type="entry name" value="DNA LIGASE 1/3 FAMILY MEMBER"/>
    <property type="match status" value="1"/>
</dbReference>
<dbReference type="GO" id="GO:0005524">
    <property type="term" value="F:ATP binding"/>
    <property type="evidence" value="ECO:0007669"/>
    <property type="project" value="UniProtKB-KW"/>
</dbReference>
<dbReference type="NCBIfam" id="TIGR00574">
    <property type="entry name" value="dnl1"/>
    <property type="match status" value="1"/>
</dbReference>
<dbReference type="CDD" id="cd07969">
    <property type="entry name" value="OBF_DNA_ligase_I"/>
    <property type="match status" value="1"/>
</dbReference>
<dbReference type="Gene3D" id="2.40.50.140">
    <property type="entry name" value="Nucleic acid-binding proteins"/>
    <property type="match status" value="1"/>
</dbReference>
<dbReference type="GO" id="GO:0051301">
    <property type="term" value="P:cell division"/>
    <property type="evidence" value="ECO:0007669"/>
    <property type="project" value="UniProtKB-KW"/>
</dbReference>
<reference evidence="18 19" key="1">
    <citation type="journal article" date="2021" name="Sci. Rep.">
        <title>The genome of the diatom Chaetoceros tenuissimus carries an ancient integrated fragment of an extant virus.</title>
        <authorList>
            <person name="Hongo Y."/>
            <person name="Kimura K."/>
            <person name="Takaki Y."/>
            <person name="Yoshida Y."/>
            <person name="Baba S."/>
            <person name="Kobayashi G."/>
            <person name="Nagasaki K."/>
            <person name="Hano T."/>
            <person name="Tomaru Y."/>
        </authorList>
    </citation>
    <scope>NUCLEOTIDE SEQUENCE [LARGE SCALE GENOMIC DNA]</scope>
    <source>
        <strain evidence="18 19">NIES-3715</strain>
    </source>
</reference>
<dbReference type="SUPFAM" id="SSF56091">
    <property type="entry name" value="DNA ligase/mRNA capping enzyme, catalytic domain"/>
    <property type="match status" value="1"/>
</dbReference>
<dbReference type="FunFam" id="3.30.470.30:FF:000002">
    <property type="entry name" value="DNA ligase"/>
    <property type="match status" value="1"/>
</dbReference>
<evidence type="ECO:0000256" key="2">
    <source>
        <dbReference type="ARBA" id="ARBA00007572"/>
    </source>
</evidence>
<organism evidence="18 19">
    <name type="scientific">Chaetoceros tenuissimus</name>
    <dbReference type="NCBI Taxonomy" id="426638"/>
    <lineage>
        <taxon>Eukaryota</taxon>
        <taxon>Sar</taxon>
        <taxon>Stramenopiles</taxon>
        <taxon>Ochrophyta</taxon>
        <taxon>Bacillariophyta</taxon>
        <taxon>Coscinodiscophyceae</taxon>
        <taxon>Chaetocerotophycidae</taxon>
        <taxon>Chaetocerotales</taxon>
        <taxon>Chaetocerotaceae</taxon>
        <taxon>Chaetoceros</taxon>
    </lineage>
</organism>
<keyword evidence="3 14" id="KW-0436">Ligase</keyword>
<evidence type="ECO:0000256" key="14">
    <source>
        <dbReference type="RuleBase" id="RU000617"/>
    </source>
</evidence>
<feature type="compositionally biased region" description="Basic and acidic residues" evidence="16">
    <location>
        <begin position="99"/>
        <end position="135"/>
    </location>
</feature>
<dbReference type="AlphaFoldDB" id="A0AAD3HBE3"/>
<feature type="domain" description="ATP-dependent DNA ligase family profile" evidence="17">
    <location>
        <begin position="600"/>
        <end position="739"/>
    </location>
</feature>
<dbReference type="GO" id="GO:0003910">
    <property type="term" value="F:DNA ligase (ATP) activity"/>
    <property type="evidence" value="ECO:0007669"/>
    <property type="project" value="UniProtKB-EC"/>
</dbReference>
<evidence type="ECO:0000256" key="16">
    <source>
        <dbReference type="SAM" id="MobiDB-lite"/>
    </source>
</evidence>
<evidence type="ECO:0000256" key="7">
    <source>
        <dbReference type="ARBA" id="ARBA00022763"/>
    </source>
</evidence>
<evidence type="ECO:0000256" key="13">
    <source>
        <dbReference type="ARBA" id="ARBA00034003"/>
    </source>
</evidence>
<dbReference type="PROSITE" id="PS00333">
    <property type="entry name" value="DNA_LIGASE_A2"/>
    <property type="match status" value="1"/>
</dbReference>
<dbReference type="GO" id="GO:0005739">
    <property type="term" value="C:mitochondrion"/>
    <property type="evidence" value="ECO:0007669"/>
    <property type="project" value="TreeGrafter"/>
</dbReference>
<dbReference type="CDD" id="cd07900">
    <property type="entry name" value="Adenylation_DNA_ligase_I_Euk"/>
    <property type="match status" value="1"/>
</dbReference>
<evidence type="ECO:0000256" key="12">
    <source>
        <dbReference type="ARBA" id="ARBA00023306"/>
    </source>
</evidence>
<name>A0AAD3HBE3_9STRA</name>
<evidence type="ECO:0000259" key="17">
    <source>
        <dbReference type="PROSITE" id="PS50160"/>
    </source>
</evidence>
<feature type="compositionally biased region" description="Low complexity" evidence="16">
    <location>
        <begin position="166"/>
        <end position="195"/>
    </location>
</feature>
<keyword evidence="12" id="KW-0131">Cell cycle</keyword>
<keyword evidence="7 14" id="KW-0227">DNA damage</keyword>
<evidence type="ECO:0000256" key="10">
    <source>
        <dbReference type="ARBA" id="ARBA00023204"/>
    </source>
</evidence>
<dbReference type="PANTHER" id="PTHR45674:SF4">
    <property type="entry name" value="DNA LIGASE 1"/>
    <property type="match status" value="1"/>
</dbReference>
<keyword evidence="11" id="KW-0539">Nucleus</keyword>
<evidence type="ECO:0000256" key="5">
    <source>
        <dbReference type="ARBA" id="ARBA00022705"/>
    </source>
</evidence>
<keyword evidence="9 14" id="KW-0233">DNA recombination</keyword>
<feature type="compositionally biased region" description="Basic and acidic residues" evidence="16">
    <location>
        <begin position="23"/>
        <end position="37"/>
    </location>
</feature>
<comment type="similarity">
    <text evidence="2 15">Belongs to the ATP-dependent DNA ligase family.</text>
</comment>
<dbReference type="Gene3D" id="3.30.470.30">
    <property type="entry name" value="DNA ligase/mRNA capping enzyme"/>
    <property type="match status" value="1"/>
</dbReference>
<dbReference type="PROSITE" id="PS50160">
    <property type="entry name" value="DNA_LIGASE_A3"/>
    <property type="match status" value="1"/>
</dbReference>
<keyword evidence="8 14" id="KW-0067">ATP-binding</keyword>
<protein>
    <recommendedName>
        <fullName evidence="14">DNA ligase</fullName>
        <ecNumber evidence="14">6.5.1.1</ecNumber>
    </recommendedName>
</protein>
<dbReference type="Pfam" id="PF04679">
    <property type="entry name" value="DNA_ligase_A_C"/>
    <property type="match status" value="1"/>
</dbReference>
<dbReference type="GO" id="GO:0006310">
    <property type="term" value="P:DNA recombination"/>
    <property type="evidence" value="ECO:0007669"/>
    <property type="project" value="UniProtKB-KW"/>
</dbReference>
<proteinExistence type="inferred from homology"/>
<keyword evidence="10 14" id="KW-0234">DNA repair</keyword>
<dbReference type="EMBL" id="BLLK01000058">
    <property type="protein sequence ID" value="GFH57602.1"/>
    <property type="molecule type" value="Genomic_DNA"/>
</dbReference>
<dbReference type="Gene3D" id="3.30.1490.70">
    <property type="match status" value="1"/>
</dbReference>
<dbReference type="InterPro" id="IPR016059">
    <property type="entry name" value="DNA_ligase_ATP-dep_CS"/>
</dbReference>
<evidence type="ECO:0000256" key="3">
    <source>
        <dbReference type="ARBA" id="ARBA00022598"/>
    </source>
</evidence>
<dbReference type="InterPro" id="IPR012310">
    <property type="entry name" value="DNA_ligase_ATP-dep_cent"/>
</dbReference>
<evidence type="ECO:0000256" key="6">
    <source>
        <dbReference type="ARBA" id="ARBA00022741"/>
    </source>
</evidence>
<dbReference type="Pfam" id="PF01068">
    <property type="entry name" value="DNA_ligase_A_M"/>
    <property type="match status" value="1"/>
</dbReference>
<dbReference type="GO" id="GO:0006281">
    <property type="term" value="P:DNA repair"/>
    <property type="evidence" value="ECO:0007669"/>
    <property type="project" value="UniProtKB-KW"/>
</dbReference>
<dbReference type="GO" id="GO:0003677">
    <property type="term" value="F:DNA binding"/>
    <property type="evidence" value="ECO:0007669"/>
    <property type="project" value="InterPro"/>
</dbReference>
<dbReference type="InterPro" id="IPR050191">
    <property type="entry name" value="ATP-dep_DNA_ligase"/>
</dbReference>
<dbReference type="GO" id="GO:0071897">
    <property type="term" value="P:DNA biosynthetic process"/>
    <property type="evidence" value="ECO:0007669"/>
    <property type="project" value="InterPro"/>
</dbReference>
<dbReference type="Gene3D" id="1.10.3260.10">
    <property type="entry name" value="DNA ligase, ATP-dependent, N-terminal domain"/>
    <property type="match status" value="1"/>
</dbReference>
<gene>
    <name evidence="18" type="ORF">CTEN210_14078</name>
</gene>
<sequence length="868" mass="96422">MTKQASIASFFGAGAVKPKKKTEKVNSTEEKKEESKQSKPSPKTSKLDLEDTDDEQDVPLTKEQTAKRSKKNKVPAKPAPVQRKKQRILEESDEEVEDVEMKDTKNTKDTEDTKDTKDTKENDKQDKDEDYKANEEESDESDAEDEDIPLEKLKKEPKKPAKASPKKSAFAMMKSASKSASSSKSSTSSTSNKKPTVVSSAASLTKDDKSWKENAPTPYSVLCETLSKIEAISSRLEIQKLLTDLFRTCLLKQTNIEKKEQHDILTLVYLASNSVAAAYECVELGIGDSILIKAIGEASGTAPKMIKQKYEADGDLGTVAMTAKGKQRTLGFGIKPKPLAAKEVLQVFREIANTTGGKSQNLKVGKIKGLLVRVQNPEESKYIIRGLQGKLRIGLAQSTVLVSLAHAMVLSPPIPENDPKFKMETDVELSEDGKKVQNTKLPLDTRLESAVNVVKKAYSQVSSFDALVSAMLTVPLSHLNIECTLRPGMPVEPMLAKPTKSIQEVLKRLDGKRFTCEFKYDGERAQVHMAENGVTKVFSRSLLDTSEKFPEVPKYVKEACVETDVKSFVLDTEVVAYNRETKQFVPFQILSTRKKTEESEENAKVKVIVQAFDLMYLNGVSLLDHTLSERRDLMKKHFKAVDGKFQFATALDHKEDGDTTMLETFLDTAVKGQCEGLMVKTLDENATYQPSYRSLNWLKLKKDYLEGMGDSVDLVPIGAYHGRGKRTGVYGAYLLACYDVDSEEYQSVCKIGTGFSDEDLKSLSKGLNEHIIEEKAFSYNVSDSLACDVWFDSCQVWEVKAADLSKSSTHKGAVDKTGEAGRGIGLRFPRFERLRDDKRPDQATTSDQILEMYYAQDSVVDTGGMGDF</sequence>
<dbReference type="Proteomes" id="UP001054902">
    <property type="component" value="Unassembled WGS sequence"/>
</dbReference>
<evidence type="ECO:0000256" key="4">
    <source>
        <dbReference type="ARBA" id="ARBA00022618"/>
    </source>
</evidence>
<dbReference type="GO" id="GO:0006273">
    <property type="term" value="P:lagging strand elongation"/>
    <property type="evidence" value="ECO:0007669"/>
    <property type="project" value="TreeGrafter"/>
</dbReference>
<dbReference type="InterPro" id="IPR036599">
    <property type="entry name" value="DNA_ligase_N_sf"/>
</dbReference>
<dbReference type="FunFam" id="2.40.50.140:FF:000062">
    <property type="entry name" value="DNA ligase"/>
    <property type="match status" value="1"/>
</dbReference>
<dbReference type="SUPFAM" id="SSF117018">
    <property type="entry name" value="ATP-dependent DNA ligase DNA-binding domain"/>
    <property type="match status" value="1"/>
</dbReference>
<evidence type="ECO:0000313" key="18">
    <source>
        <dbReference type="EMBL" id="GFH57602.1"/>
    </source>
</evidence>
<comment type="subcellular location">
    <subcellularLocation>
        <location evidence="1">Nucleus</location>
    </subcellularLocation>
</comment>
<keyword evidence="5" id="KW-0235">DNA replication</keyword>
<dbReference type="SUPFAM" id="SSF50249">
    <property type="entry name" value="Nucleic acid-binding proteins"/>
    <property type="match status" value="1"/>
</dbReference>
<feature type="compositionally biased region" description="Acidic residues" evidence="16">
    <location>
        <begin position="136"/>
        <end position="148"/>
    </location>
</feature>
<dbReference type="InterPro" id="IPR012308">
    <property type="entry name" value="DNA_ligase_ATP-dep_N"/>
</dbReference>
<comment type="catalytic activity">
    <reaction evidence="13 14">
        <text>ATP + (deoxyribonucleotide)n-3'-hydroxyl + 5'-phospho-(deoxyribonucleotide)m = (deoxyribonucleotide)n+m + AMP + diphosphate.</text>
        <dbReference type="EC" id="6.5.1.1"/>
    </reaction>
</comment>
<evidence type="ECO:0000256" key="11">
    <source>
        <dbReference type="ARBA" id="ARBA00023242"/>
    </source>
</evidence>
<keyword evidence="19" id="KW-1185">Reference proteome</keyword>
<accession>A0AAD3HBE3</accession>
<dbReference type="Pfam" id="PF04675">
    <property type="entry name" value="DNA_ligase_A_N"/>
    <property type="match status" value="1"/>
</dbReference>
<dbReference type="EC" id="6.5.1.1" evidence="14"/>
<dbReference type="InterPro" id="IPR000977">
    <property type="entry name" value="DNA_ligase_ATP-dep"/>
</dbReference>
<evidence type="ECO:0000256" key="1">
    <source>
        <dbReference type="ARBA" id="ARBA00004123"/>
    </source>
</evidence>
<keyword evidence="6 14" id="KW-0547">Nucleotide-binding</keyword>
<dbReference type="InterPro" id="IPR012309">
    <property type="entry name" value="DNA_ligase_ATP-dep_C"/>
</dbReference>
<comment type="caution">
    <text evidence="18">The sequence shown here is derived from an EMBL/GenBank/DDBJ whole genome shotgun (WGS) entry which is preliminary data.</text>
</comment>
<feature type="region of interest" description="Disordered" evidence="16">
    <location>
        <begin position="1"/>
        <end position="211"/>
    </location>
</feature>
<evidence type="ECO:0000256" key="8">
    <source>
        <dbReference type="ARBA" id="ARBA00022840"/>
    </source>
</evidence>